<protein>
    <submittedName>
        <fullName evidence="2">Uncharacterized protein</fullName>
    </submittedName>
</protein>
<sequence length="278" mass="29544">MSAAHINDDTMPSIVAHAGTGVNTPSSPASSAASSLNLTPPESVVFDDDSCVIIGGEYFDLDACGDEAKDNIKDKLAEHHGEGEVKEERKIVLVICGGGAKAGGLTFMFPAEQIKEHWGKQRWVMPISISHAHANANAGHLVSLLLDDQEEEVDFTSYSFKELNSAASIAGDLCLRRIQAEIKPHMLAKLAQAAPAMFVDASKQGNVWRMVDAIRYLGSTDKSAEILALVEVGNAFFVRMLAAAVEVTVGGGDGESVDWEAVADAFEDGLEALGEDDD</sequence>
<organism evidence="2 3">
    <name type="scientific">Dioszegia hungarica</name>
    <dbReference type="NCBI Taxonomy" id="4972"/>
    <lineage>
        <taxon>Eukaryota</taxon>
        <taxon>Fungi</taxon>
        <taxon>Dikarya</taxon>
        <taxon>Basidiomycota</taxon>
        <taxon>Agaricomycotina</taxon>
        <taxon>Tremellomycetes</taxon>
        <taxon>Tremellales</taxon>
        <taxon>Bulleribasidiaceae</taxon>
        <taxon>Dioszegia</taxon>
    </lineage>
</organism>
<accession>A0AA38LUL1</accession>
<keyword evidence="3" id="KW-1185">Reference proteome</keyword>
<comment type="caution">
    <text evidence="2">The sequence shown here is derived from an EMBL/GenBank/DDBJ whole genome shotgun (WGS) entry which is preliminary data.</text>
</comment>
<reference evidence="2" key="1">
    <citation type="journal article" date="2022" name="G3 (Bethesda)">
        <title>High quality genome of the basidiomycete yeast Dioszegia hungarica PDD-24b-2 isolated from cloud water.</title>
        <authorList>
            <person name="Jarrige D."/>
            <person name="Haridas S."/>
            <person name="Bleykasten-Grosshans C."/>
            <person name="Joly M."/>
            <person name="Nadalig T."/>
            <person name="Sancelme M."/>
            <person name="Vuilleumier S."/>
            <person name="Grigoriev I.V."/>
            <person name="Amato P."/>
            <person name="Bringel F."/>
        </authorList>
    </citation>
    <scope>NUCLEOTIDE SEQUENCE</scope>
    <source>
        <strain evidence="2">PDD-24b-2</strain>
    </source>
</reference>
<evidence type="ECO:0000313" key="3">
    <source>
        <dbReference type="Proteomes" id="UP001164286"/>
    </source>
</evidence>
<dbReference type="RefSeq" id="XP_052945672.1">
    <property type="nucleotide sequence ID" value="XM_053093005.1"/>
</dbReference>
<dbReference type="GeneID" id="77732210"/>
<dbReference type="Proteomes" id="UP001164286">
    <property type="component" value="Unassembled WGS sequence"/>
</dbReference>
<evidence type="ECO:0000256" key="1">
    <source>
        <dbReference type="SAM" id="MobiDB-lite"/>
    </source>
</evidence>
<dbReference type="EMBL" id="JAKWFO010000005">
    <property type="protein sequence ID" value="KAI9635895.1"/>
    <property type="molecule type" value="Genomic_DNA"/>
</dbReference>
<dbReference type="AlphaFoldDB" id="A0AA38LUL1"/>
<proteinExistence type="predicted"/>
<evidence type="ECO:0000313" key="2">
    <source>
        <dbReference type="EMBL" id="KAI9635895.1"/>
    </source>
</evidence>
<gene>
    <name evidence="2" type="ORF">MKK02DRAFT_44594</name>
</gene>
<feature type="compositionally biased region" description="Low complexity" evidence="1">
    <location>
        <begin position="23"/>
        <end position="35"/>
    </location>
</feature>
<feature type="region of interest" description="Disordered" evidence="1">
    <location>
        <begin position="15"/>
        <end position="35"/>
    </location>
</feature>
<name>A0AA38LUL1_9TREE</name>